<dbReference type="AlphaFoldDB" id="U6GMN6"/>
<sequence length="194" mass="21930">MQIRRNAEELRAYLSDLREWEDSFAEAEVPQVETSEQQQRHEEEIETEDAKKTTQHQQHLLQYEDVKQQQQQLASENQEGGPSFLGGSTPPQAQRPAATATSNRKLVRDLNPLADYYKAWDAFNPDDETDREEENRSRQKPKTAKAKKASSVGSQPRPSDCLSLKGTADTPERTVSVLTEQADSYAQKPPGEDS</sequence>
<evidence type="ECO:0000313" key="3">
    <source>
        <dbReference type="Proteomes" id="UP000018050"/>
    </source>
</evidence>
<reference evidence="2" key="2">
    <citation type="submission" date="2013-10" db="EMBL/GenBank/DDBJ databases">
        <authorList>
            <person name="Aslett M."/>
        </authorList>
    </citation>
    <scope>NUCLEOTIDE SEQUENCE</scope>
    <source>
        <strain evidence="2">Houghton</strain>
    </source>
</reference>
<reference evidence="2" key="1">
    <citation type="submission" date="2013-10" db="EMBL/GenBank/DDBJ databases">
        <title>Genomic analysis of the causative agents of coccidiosis in chickens.</title>
        <authorList>
            <person name="Reid A.J."/>
            <person name="Blake D."/>
            <person name="Billington K."/>
            <person name="Browne H."/>
            <person name="Dunn M."/>
            <person name="Hung S."/>
            <person name="Kawahara F."/>
            <person name="Miranda-Saavedra D."/>
            <person name="Mourier T."/>
            <person name="Nagra H."/>
            <person name="Otto T.D."/>
            <person name="Rawlings N."/>
            <person name="Sanchez A."/>
            <person name="Sanders M."/>
            <person name="Subramaniam C."/>
            <person name="Tay Y."/>
            <person name="Dear P."/>
            <person name="Doerig C."/>
            <person name="Gruber A."/>
            <person name="Parkinson J."/>
            <person name="Shirley M."/>
            <person name="Wan K.L."/>
            <person name="Berriman M."/>
            <person name="Tomley F."/>
            <person name="Pain A."/>
        </authorList>
    </citation>
    <scope>NUCLEOTIDE SEQUENCE</scope>
    <source>
        <strain evidence="2">Houghton</strain>
    </source>
</reference>
<feature type="region of interest" description="Disordered" evidence="1">
    <location>
        <begin position="120"/>
        <end position="194"/>
    </location>
</feature>
<accession>U6GMN6</accession>
<gene>
    <name evidence="2" type="ORF">EAH_00021980</name>
</gene>
<proteinExistence type="predicted"/>
<evidence type="ECO:0000256" key="1">
    <source>
        <dbReference type="SAM" id="MobiDB-lite"/>
    </source>
</evidence>
<dbReference type="Proteomes" id="UP000018050">
    <property type="component" value="Unassembled WGS sequence"/>
</dbReference>
<dbReference type="EMBL" id="HG671661">
    <property type="protein sequence ID" value="CDI81481.1"/>
    <property type="molecule type" value="Genomic_DNA"/>
</dbReference>
<name>U6GMN6_EIMAC</name>
<feature type="region of interest" description="Disordered" evidence="1">
    <location>
        <begin position="24"/>
        <end position="107"/>
    </location>
</feature>
<protein>
    <submittedName>
        <fullName evidence="2">Uncharacterized protein</fullName>
    </submittedName>
</protein>
<feature type="compositionally biased region" description="Basic residues" evidence="1">
    <location>
        <begin position="138"/>
        <end position="148"/>
    </location>
</feature>
<evidence type="ECO:0000313" key="2">
    <source>
        <dbReference type="EMBL" id="CDI81481.1"/>
    </source>
</evidence>
<feature type="compositionally biased region" description="Low complexity" evidence="1">
    <location>
        <begin position="89"/>
        <end position="101"/>
    </location>
</feature>
<keyword evidence="3" id="KW-1185">Reference proteome</keyword>
<dbReference type="RefSeq" id="XP_013248803.1">
    <property type="nucleotide sequence ID" value="XM_013393349.1"/>
</dbReference>
<dbReference type="GeneID" id="25270268"/>
<feature type="compositionally biased region" description="Basic and acidic residues" evidence="1">
    <location>
        <begin position="38"/>
        <end position="52"/>
    </location>
</feature>
<organism evidence="2 3">
    <name type="scientific">Eimeria acervulina</name>
    <name type="common">Coccidian parasite</name>
    <dbReference type="NCBI Taxonomy" id="5801"/>
    <lineage>
        <taxon>Eukaryota</taxon>
        <taxon>Sar</taxon>
        <taxon>Alveolata</taxon>
        <taxon>Apicomplexa</taxon>
        <taxon>Conoidasida</taxon>
        <taxon>Coccidia</taxon>
        <taxon>Eucoccidiorida</taxon>
        <taxon>Eimeriorina</taxon>
        <taxon>Eimeriidae</taxon>
        <taxon>Eimeria</taxon>
    </lineage>
</organism>
<dbReference type="OrthoDB" id="348824at2759"/>
<dbReference type="VEuPathDB" id="ToxoDB:EAH_00021980"/>